<dbReference type="PANTHER" id="PTHR43060:SF15">
    <property type="entry name" value="3-HYDROXYISOBUTYRATE DEHYDROGENASE-LIKE 1, MITOCHONDRIAL-RELATED"/>
    <property type="match status" value="1"/>
</dbReference>
<dbReference type="PIRSF" id="PIRSF000103">
    <property type="entry name" value="HIBADH"/>
    <property type="match status" value="1"/>
</dbReference>
<dbReference type="Proteomes" id="UP001165667">
    <property type="component" value="Unassembled WGS sequence"/>
</dbReference>
<dbReference type="InterPro" id="IPR013328">
    <property type="entry name" value="6PGD_dom2"/>
</dbReference>
<evidence type="ECO:0000256" key="1">
    <source>
        <dbReference type="ARBA" id="ARBA00023002"/>
    </source>
</evidence>
<gene>
    <name evidence="6" type="ORF">M8523_24595</name>
</gene>
<dbReference type="InterPro" id="IPR036291">
    <property type="entry name" value="NAD(P)-bd_dom_sf"/>
</dbReference>
<evidence type="ECO:0000256" key="3">
    <source>
        <dbReference type="PIRSR" id="PIRSR000103-1"/>
    </source>
</evidence>
<keyword evidence="1" id="KW-0560">Oxidoreductase</keyword>
<reference evidence="6" key="1">
    <citation type="submission" date="2022-05" db="EMBL/GenBank/DDBJ databases">
        <authorList>
            <person name="Pankratov T."/>
        </authorList>
    </citation>
    <scope>NUCLEOTIDE SEQUENCE</scope>
    <source>
        <strain evidence="6">BP6-180914</strain>
    </source>
</reference>
<dbReference type="InterPro" id="IPR008927">
    <property type="entry name" value="6-PGluconate_DH-like_C_sf"/>
</dbReference>
<evidence type="ECO:0000259" key="5">
    <source>
        <dbReference type="Pfam" id="PF14833"/>
    </source>
</evidence>
<feature type="domain" description="6-phosphogluconate dehydrogenase NADP-binding" evidence="4">
    <location>
        <begin position="5"/>
        <end position="161"/>
    </location>
</feature>
<comment type="caution">
    <text evidence="6">The sequence shown here is derived from an EMBL/GenBank/DDBJ whole genome shotgun (WGS) entry which is preliminary data.</text>
</comment>
<evidence type="ECO:0000313" key="6">
    <source>
        <dbReference type="EMBL" id="MCW6511186.1"/>
    </source>
</evidence>
<dbReference type="Gene3D" id="1.10.1040.10">
    <property type="entry name" value="N-(1-d-carboxylethyl)-l-norvaline Dehydrogenase, domain 2"/>
    <property type="match status" value="1"/>
</dbReference>
<accession>A0AA41Z1D1</accession>
<organism evidence="6 7">
    <name type="scientific">Lichenifustis flavocetrariae</name>
    <dbReference type="NCBI Taxonomy" id="2949735"/>
    <lineage>
        <taxon>Bacteria</taxon>
        <taxon>Pseudomonadati</taxon>
        <taxon>Pseudomonadota</taxon>
        <taxon>Alphaproteobacteria</taxon>
        <taxon>Hyphomicrobiales</taxon>
        <taxon>Lichenihabitantaceae</taxon>
        <taxon>Lichenifustis</taxon>
    </lineage>
</organism>
<dbReference type="InterPro" id="IPR029154">
    <property type="entry name" value="HIBADH-like_NADP-bd"/>
</dbReference>
<evidence type="ECO:0000259" key="4">
    <source>
        <dbReference type="Pfam" id="PF03446"/>
    </source>
</evidence>
<dbReference type="Pfam" id="PF03446">
    <property type="entry name" value="NAD_binding_2"/>
    <property type="match status" value="1"/>
</dbReference>
<proteinExistence type="predicted"/>
<feature type="domain" description="3-hydroxyisobutyrate dehydrogenase-like NAD-binding" evidence="5">
    <location>
        <begin position="166"/>
        <end position="286"/>
    </location>
</feature>
<keyword evidence="2" id="KW-0520">NAD</keyword>
<dbReference type="GO" id="GO:0016491">
    <property type="term" value="F:oxidoreductase activity"/>
    <property type="evidence" value="ECO:0007669"/>
    <property type="project" value="UniProtKB-KW"/>
</dbReference>
<dbReference type="GO" id="GO:0051287">
    <property type="term" value="F:NAD binding"/>
    <property type="evidence" value="ECO:0007669"/>
    <property type="project" value="InterPro"/>
</dbReference>
<sequence length="296" mass="30243">MGQAVGMVGVGVMGFAMAANLRQAGFEVVGYDPVPAAIARLAGIGASGVGSARAVAEACSIVILSLPSSQALAAAVEGDTGLAAAATEGLVAIECSTLPLADKRAAFEVMAAAGQTLLDCPLSGTGAQAVVKDLVVFGSGDQAAFERCRPVFEGMSRVQRYLGAFGNGSVMKYLANLLVTIHNVSTAEAMVLGLKAGLDPSLIYDTLADSAGTSRMFQVRGPLMRDASYDTPTFTIRTHLKDLAIIGDFVQELNSPTPLFSAAAQIYHAGAAQGRDMQDTAAVCAVLEGLAGLPSR</sequence>
<dbReference type="SUPFAM" id="SSF51735">
    <property type="entry name" value="NAD(P)-binding Rossmann-fold domains"/>
    <property type="match status" value="1"/>
</dbReference>
<dbReference type="InterPro" id="IPR006115">
    <property type="entry name" value="6PGDH_NADP-bd"/>
</dbReference>
<dbReference type="SUPFAM" id="SSF48179">
    <property type="entry name" value="6-phosphogluconate dehydrogenase C-terminal domain-like"/>
    <property type="match status" value="1"/>
</dbReference>
<feature type="active site" evidence="3">
    <location>
        <position position="172"/>
    </location>
</feature>
<evidence type="ECO:0000313" key="7">
    <source>
        <dbReference type="Proteomes" id="UP001165667"/>
    </source>
</evidence>
<keyword evidence="7" id="KW-1185">Reference proteome</keyword>
<evidence type="ECO:0000256" key="2">
    <source>
        <dbReference type="ARBA" id="ARBA00023027"/>
    </source>
</evidence>
<dbReference type="Pfam" id="PF14833">
    <property type="entry name" value="NAD_binding_11"/>
    <property type="match status" value="1"/>
</dbReference>
<dbReference type="EMBL" id="JAMOIM010000022">
    <property type="protein sequence ID" value="MCW6511186.1"/>
    <property type="molecule type" value="Genomic_DNA"/>
</dbReference>
<dbReference type="InterPro" id="IPR015815">
    <property type="entry name" value="HIBADH-related"/>
</dbReference>
<dbReference type="AlphaFoldDB" id="A0AA41Z1D1"/>
<dbReference type="GO" id="GO:0050661">
    <property type="term" value="F:NADP binding"/>
    <property type="evidence" value="ECO:0007669"/>
    <property type="project" value="InterPro"/>
</dbReference>
<dbReference type="PANTHER" id="PTHR43060">
    <property type="entry name" value="3-HYDROXYISOBUTYRATE DEHYDROGENASE-LIKE 1, MITOCHONDRIAL-RELATED"/>
    <property type="match status" value="1"/>
</dbReference>
<dbReference type="Gene3D" id="3.40.50.720">
    <property type="entry name" value="NAD(P)-binding Rossmann-like Domain"/>
    <property type="match status" value="1"/>
</dbReference>
<name>A0AA41Z1D1_9HYPH</name>
<protein>
    <submittedName>
        <fullName evidence="6">NAD(P)-dependent oxidoreductase</fullName>
    </submittedName>
</protein>